<evidence type="ECO:0000259" key="11">
    <source>
        <dbReference type="PROSITE" id="PS51910"/>
    </source>
</evidence>
<dbReference type="Pfam" id="PF00187">
    <property type="entry name" value="Chitin_bind_1"/>
    <property type="match status" value="1"/>
</dbReference>
<keyword evidence="13" id="KW-1185">Reference proteome</keyword>
<proteinExistence type="inferred from homology"/>
<feature type="domain" description="GH18" evidence="11">
    <location>
        <begin position="77"/>
        <end position="412"/>
    </location>
</feature>
<dbReference type="InterPro" id="IPR036861">
    <property type="entry name" value="Endochitinase-like_sf"/>
</dbReference>
<dbReference type="Pfam" id="PF00704">
    <property type="entry name" value="Glyco_hydro_18"/>
    <property type="match status" value="1"/>
</dbReference>
<keyword evidence="5 10" id="KW-0378">Hydrolase</keyword>
<keyword evidence="9" id="KW-0624">Polysaccharide degradation</keyword>
<dbReference type="PROSITE" id="PS51910">
    <property type="entry name" value="GH18_2"/>
    <property type="match status" value="1"/>
</dbReference>
<dbReference type="AlphaFoldDB" id="A0A8H7T7K9"/>
<dbReference type="InterPro" id="IPR029070">
    <property type="entry name" value="Chitinase_insertion_sf"/>
</dbReference>
<dbReference type="PROSITE" id="PS01095">
    <property type="entry name" value="GH18_1"/>
    <property type="match status" value="1"/>
</dbReference>
<name>A0A8H7T7K9_9HELO</name>
<protein>
    <recommendedName>
        <fullName evidence="3">chitinase</fullName>
        <ecNumber evidence="3">3.2.1.14</ecNumber>
    </recommendedName>
</protein>
<dbReference type="PANTHER" id="PTHR11177:SF333">
    <property type="entry name" value="CHITINASE"/>
    <property type="match status" value="1"/>
</dbReference>
<evidence type="ECO:0000313" key="12">
    <source>
        <dbReference type="EMBL" id="KAG4416539.1"/>
    </source>
</evidence>
<dbReference type="InterPro" id="IPR001002">
    <property type="entry name" value="Chitin-bd_1"/>
</dbReference>
<dbReference type="SUPFAM" id="SSF54556">
    <property type="entry name" value="Chitinase insertion domain"/>
    <property type="match status" value="1"/>
</dbReference>
<dbReference type="EC" id="3.2.1.14" evidence="3"/>
<keyword evidence="4" id="KW-0147">Chitin-binding</keyword>
<dbReference type="PANTHER" id="PTHR11177">
    <property type="entry name" value="CHITINASE"/>
    <property type="match status" value="1"/>
</dbReference>
<evidence type="ECO:0000256" key="9">
    <source>
        <dbReference type="ARBA" id="ARBA00023326"/>
    </source>
</evidence>
<dbReference type="InterPro" id="IPR017853">
    <property type="entry name" value="GH"/>
</dbReference>
<evidence type="ECO:0000256" key="8">
    <source>
        <dbReference type="ARBA" id="ARBA00023295"/>
    </source>
</evidence>
<evidence type="ECO:0000256" key="4">
    <source>
        <dbReference type="ARBA" id="ARBA00022669"/>
    </source>
</evidence>
<comment type="similarity">
    <text evidence="2">Belongs to the glycosyl hydrolase 18 family. Chitinase class V subfamily.</text>
</comment>
<dbReference type="GO" id="GO:0006032">
    <property type="term" value="P:chitin catabolic process"/>
    <property type="evidence" value="ECO:0007669"/>
    <property type="project" value="UniProtKB-KW"/>
</dbReference>
<dbReference type="Gene3D" id="3.10.50.10">
    <property type="match status" value="1"/>
</dbReference>
<evidence type="ECO:0000256" key="6">
    <source>
        <dbReference type="ARBA" id="ARBA00023024"/>
    </source>
</evidence>
<keyword evidence="6" id="KW-0146">Chitin degradation</keyword>
<accession>A0A8H7T7K9</accession>
<gene>
    <name evidence="12" type="ORF">IFR04_010333</name>
</gene>
<dbReference type="EMBL" id="JAFJYH010000183">
    <property type="protein sequence ID" value="KAG4416539.1"/>
    <property type="molecule type" value="Genomic_DNA"/>
</dbReference>
<evidence type="ECO:0000313" key="13">
    <source>
        <dbReference type="Proteomes" id="UP000664132"/>
    </source>
</evidence>
<dbReference type="SUPFAM" id="SSF51445">
    <property type="entry name" value="(Trans)glycosidases"/>
    <property type="match status" value="1"/>
</dbReference>
<keyword evidence="8 10" id="KW-0326">Glycosidase</keyword>
<dbReference type="SUPFAM" id="SSF57016">
    <property type="entry name" value="Plant lectins/antimicrobial peptides"/>
    <property type="match status" value="1"/>
</dbReference>
<sequence>MNIALTKFRLQLYICVDTCDKKGDCNPGGWDSQYFRKETCPLNVCCSKFGFCVTTDEFCGDNKVKRPSYEVSGQGIQRVVGYYESWSPDRPCNQFYPEQIPKSIYTHLIFAFATIDPISFEVKLAASNDEDLVKRLTNLKKADPGLSVYVALGGWTFNDPGPTATTLGDIARSEDFDGVDLDWEYPEVDDRSGKSDDYANLSTLLQRVKSALKATGGRDGLSITLRASYWYLQHFDLQKIQNIVDFFNITWDMGNKWVGPYLNPHTNLTEIESGLDLLWRNGVKEDKVVLGVAFYGRSFTVSNPGCTGPGCEYASGGNKQPYSHETSVVLNSEIIDIQKRTGAKGVLLKDAAVKQMVYDTNQWVTYDDEDTFKLRADYARSLGLGGLVIWAVSHDTKDATFNIAFAKAANRKYQAIAQTDDGTEVITTPNPQCKWTNCLENCPSGWVRMLRKDGKERGTEYMVDQQGCISGYHQLCCPPDDVPTCGWYTHNNGKCNQQCGDGMIEIGSNSMYCKKNYQAACCTVTQKSMHLHNTCTWSKEFPNCNSDSCSTVGTPYNHEYAKSGTGSGGAKCKEVGQQDLWSELTLSRENRRLCCREDDPNMGWDDCQWYTQYGLFGNKWPEDSCYAGCPDGKIRVAMDSSLKTCSSGASTILFGTPDATKIEIWDQRIGTDYTFLKFESLKKWSSSDSTALLLGSTGLPKAVLCGLAIYNSLIAGSAYECTCTSEWCGTTDGGTVIDRRMTSDWSNETHTGILQGNFDERSLAKRSPEDYRELRVISALTGARVIFTVAMMSYPSRSEWEDTSPVFQKAIDFSSALCSNVQMSARVLGPLARVGWDTEHPFERQSFMNMVANTIEGILPSLRAEDGTIGHVIVSAFPPLDPAIWQQTALASIPQNILQPWPLAAPEWAIMRRLTNCLGSVGLTRVLTFVQEGFNKMKGHVWGYRYPVALATMQGLVDADDYTEFLTNIKLGLGIIEYFTVPVVHQAYVTILTALRWNTAILQFLHYQSHGAQIDLVGRVDEWWGAHLDAILSVVSPGRQYALTWPRNGDALTIARIGFPTNPYQITAMPPTPP</sequence>
<dbReference type="Gene3D" id="3.20.20.80">
    <property type="entry name" value="Glycosidases"/>
    <property type="match status" value="1"/>
</dbReference>
<evidence type="ECO:0000256" key="7">
    <source>
        <dbReference type="ARBA" id="ARBA00023277"/>
    </source>
</evidence>
<dbReference type="GO" id="GO:0000272">
    <property type="term" value="P:polysaccharide catabolic process"/>
    <property type="evidence" value="ECO:0007669"/>
    <property type="project" value="UniProtKB-KW"/>
</dbReference>
<dbReference type="InterPro" id="IPR001579">
    <property type="entry name" value="Glyco_hydro_18_chit_AS"/>
</dbReference>
<dbReference type="OrthoDB" id="73875at2759"/>
<evidence type="ECO:0000256" key="10">
    <source>
        <dbReference type="RuleBase" id="RU000489"/>
    </source>
</evidence>
<keyword evidence="7" id="KW-0119">Carbohydrate metabolism</keyword>
<dbReference type="Proteomes" id="UP000664132">
    <property type="component" value="Unassembled WGS sequence"/>
</dbReference>
<dbReference type="CDD" id="cd00035">
    <property type="entry name" value="ChtBD1"/>
    <property type="match status" value="1"/>
</dbReference>
<dbReference type="GO" id="GO:0008061">
    <property type="term" value="F:chitin binding"/>
    <property type="evidence" value="ECO:0007669"/>
    <property type="project" value="UniProtKB-KW"/>
</dbReference>
<evidence type="ECO:0000256" key="5">
    <source>
        <dbReference type="ARBA" id="ARBA00022801"/>
    </source>
</evidence>
<dbReference type="SMART" id="SM00636">
    <property type="entry name" value="Glyco_18"/>
    <property type="match status" value="1"/>
</dbReference>
<dbReference type="GO" id="GO:0008843">
    <property type="term" value="F:endochitinase activity"/>
    <property type="evidence" value="ECO:0007669"/>
    <property type="project" value="UniProtKB-EC"/>
</dbReference>
<evidence type="ECO:0000256" key="2">
    <source>
        <dbReference type="ARBA" id="ARBA00008682"/>
    </source>
</evidence>
<dbReference type="InterPro" id="IPR001223">
    <property type="entry name" value="Glyco_hydro18_cat"/>
</dbReference>
<organism evidence="12 13">
    <name type="scientific">Cadophora malorum</name>
    <dbReference type="NCBI Taxonomy" id="108018"/>
    <lineage>
        <taxon>Eukaryota</taxon>
        <taxon>Fungi</taxon>
        <taxon>Dikarya</taxon>
        <taxon>Ascomycota</taxon>
        <taxon>Pezizomycotina</taxon>
        <taxon>Leotiomycetes</taxon>
        <taxon>Helotiales</taxon>
        <taxon>Ploettnerulaceae</taxon>
        <taxon>Cadophora</taxon>
    </lineage>
</organism>
<evidence type="ECO:0000256" key="3">
    <source>
        <dbReference type="ARBA" id="ARBA00012729"/>
    </source>
</evidence>
<dbReference type="InterPro" id="IPR050314">
    <property type="entry name" value="Glycosyl_Hydrlase_18"/>
</dbReference>
<dbReference type="Gene3D" id="3.30.60.10">
    <property type="entry name" value="Endochitinase-like"/>
    <property type="match status" value="1"/>
</dbReference>
<dbReference type="InterPro" id="IPR011583">
    <property type="entry name" value="Chitinase_II/V-like_cat"/>
</dbReference>
<reference evidence="12" key="1">
    <citation type="submission" date="2021-02" db="EMBL/GenBank/DDBJ databases">
        <title>Genome sequence Cadophora malorum strain M34.</title>
        <authorList>
            <person name="Stefanovic E."/>
            <person name="Vu D."/>
            <person name="Scully C."/>
            <person name="Dijksterhuis J."/>
            <person name="Roader J."/>
            <person name="Houbraken J."/>
        </authorList>
    </citation>
    <scope>NUCLEOTIDE SEQUENCE</scope>
    <source>
        <strain evidence="12">M34</strain>
    </source>
</reference>
<comment type="caution">
    <text evidence="12">The sequence shown here is derived from an EMBL/GenBank/DDBJ whole genome shotgun (WGS) entry which is preliminary data.</text>
</comment>
<evidence type="ECO:0000256" key="1">
    <source>
        <dbReference type="ARBA" id="ARBA00000822"/>
    </source>
</evidence>
<comment type="catalytic activity">
    <reaction evidence="1">
        <text>Random endo-hydrolysis of N-acetyl-beta-D-glucosaminide (1-&gt;4)-beta-linkages in chitin and chitodextrins.</text>
        <dbReference type="EC" id="3.2.1.14"/>
    </reaction>
</comment>